<dbReference type="GO" id="GO:0003700">
    <property type="term" value="F:DNA-binding transcription factor activity"/>
    <property type="evidence" value="ECO:0007669"/>
    <property type="project" value="InterPro"/>
</dbReference>
<feature type="domain" description="Cyclic nucleotide-binding" evidence="4">
    <location>
        <begin position="21"/>
        <end position="138"/>
    </location>
</feature>
<dbReference type="GO" id="GO:0003677">
    <property type="term" value="F:DNA binding"/>
    <property type="evidence" value="ECO:0007669"/>
    <property type="project" value="UniProtKB-KW"/>
</dbReference>
<sequence>MNKPLTAIDNCSSCPIRHRAVCARCDDDELVELNGIKFYKSYSAGQTIAMRGDALDVVASVVSGTATLERAIEDGRTQLVGLLLPSDFIGRPGRATLQYDVTAVTDVTLCCFYRKPFEALLVRIPHVQERMLEMALDELDAARDWMLLLGRKTAREKIASFLMLIAKRTVHPDGRVLGNTSRIELPISREAMANFLGLTIETVSRQFTGLRKDGVIELDGNRSVIVPDLETLLLESGDDSDGGPLI</sequence>
<dbReference type="Gene3D" id="1.10.10.10">
    <property type="entry name" value="Winged helix-like DNA-binding domain superfamily/Winged helix DNA-binding domain"/>
    <property type="match status" value="1"/>
</dbReference>
<dbReference type="SUPFAM" id="SSF51206">
    <property type="entry name" value="cAMP-binding domain-like"/>
    <property type="match status" value="1"/>
</dbReference>
<dbReference type="InterPro" id="IPR014710">
    <property type="entry name" value="RmlC-like_jellyroll"/>
</dbReference>
<reference evidence="6 7" key="1">
    <citation type="submission" date="2017-01" db="EMBL/GenBank/DDBJ databases">
        <title>Complete genome of Tateyamaria omphalii DOK1-4 isolated from seawater in Dokdo.</title>
        <authorList>
            <person name="Kim J.H."/>
            <person name="Chi W.-J."/>
        </authorList>
    </citation>
    <scope>NUCLEOTIDE SEQUENCE [LARGE SCALE GENOMIC DNA]</scope>
    <source>
        <strain evidence="6 7">DOK1-4</strain>
    </source>
</reference>
<evidence type="ECO:0000313" key="6">
    <source>
        <dbReference type="EMBL" id="APX10762.1"/>
    </source>
</evidence>
<proteinExistence type="predicted"/>
<keyword evidence="7" id="KW-1185">Reference proteome</keyword>
<evidence type="ECO:0000256" key="3">
    <source>
        <dbReference type="ARBA" id="ARBA00023163"/>
    </source>
</evidence>
<feature type="domain" description="HTH crp-type" evidence="5">
    <location>
        <begin position="152"/>
        <end position="230"/>
    </location>
</feature>
<dbReference type="InterPro" id="IPR012318">
    <property type="entry name" value="HTH_CRP"/>
</dbReference>
<dbReference type="Pfam" id="PF00027">
    <property type="entry name" value="cNMP_binding"/>
    <property type="match status" value="1"/>
</dbReference>
<dbReference type="InterPro" id="IPR036388">
    <property type="entry name" value="WH-like_DNA-bd_sf"/>
</dbReference>
<name>A0A1P8MRX5_9RHOB</name>
<dbReference type="AlphaFoldDB" id="A0A1P8MRX5"/>
<evidence type="ECO:0000259" key="5">
    <source>
        <dbReference type="PROSITE" id="PS51063"/>
    </source>
</evidence>
<gene>
    <name evidence="6" type="ORF">BWR18_02920</name>
</gene>
<keyword evidence="2" id="KW-0238">DNA-binding</keyword>
<dbReference type="SMART" id="SM00100">
    <property type="entry name" value="cNMP"/>
    <property type="match status" value="1"/>
</dbReference>
<accession>A0A1P8MRX5</accession>
<evidence type="ECO:0000256" key="1">
    <source>
        <dbReference type="ARBA" id="ARBA00023015"/>
    </source>
</evidence>
<dbReference type="PROSITE" id="PS50042">
    <property type="entry name" value="CNMP_BINDING_3"/>
    <property type="match status" value="1"/>
</dbReference>
<dbReference type="PANTHER" id="PTHR24567:SF75">
    <property type="entry name" value="FUMARATE AND NITRATE REDUCTION REGULATORY PROTEIN"/>
    <property type="match status" value="1"/>
</dbReference>
<dbReference type="KEGG" id="tom:BWR18_02920"/>
<dbReference type="Pfam" id="PF13545">
    <property type="entry name" value="HTH_Crp_2"/>
    <property type="match status" value="1"/>
</dbReference>
<dbReference type="STRING" id="299262.BWR18_02920"/>
<dbReference type="GO" id="GO:0005829">
    <property type="term" value="C:cytosol"/>
    <property type="evidence" value="ECO:0007669"/>
    <property type="project" value="TreeGrafter"/>
</dbReference>
<dbReference type="CDD" id="cd00038">
    <property type="entry name" value="CAP_ED"/>
    <property type="match status" value="1"/>
</dbReference>
<dbReference type="Gene3D" id="2.60.120.10">
    <property type="entry name" value="Jelly Rolls"/>
    <property type="match status" value="1"/>
</dbReference>
<dbReference type="SUPFAM" id="SSF46785">
    <property type="entry name" value="Winged helix' DNA-binding domain"/>
    <property type="match status" value="1"/>
</dbReference>
<protein>
    <submittedName>
        <fullName evidence="6">Transcriptional regulator</fullName>
    </submittedName>
</protein>
<evidence type="ECO:0000313" key="7">
    <source>
        <dbReference type="Proteomes" id="UP000186336"/>
    </source>
</evidence>
<dbReference type="OrthoDB" id="667966at2"/>
<dbReference type="RefSeq" id="WP_076626629.1">
    <property type="nucleotide sequence ID" value="NZ_CP019312.1"/>
</dbReference>
<evidence type="ECO:0000256" key="2">
    <source>
        <dbReference type="ARBA" id="ARBA00023125"/>
    </source>
</evidence>
<keyword evidence="3" id="KW-0804">Transcription</keyword>
<dbReference type="PROSITE" id="PS00042">
    <property type="entry name" value="HTH_CRP_1"/>
    <property type="match status" value="1"/>
</dbReference>
<dbReference type="InterPro" id="IPR000595">
    <property type="entry name" value="cNMP-bd_dom"/>
</dbReference>
<dbReference type="InterPro" id="IPR036390">
    <property type="entry name" value="WH_DNA-bd_sf"/>
</dbReference>
<dbReference type="SMART" id="SM00419">
    <property type="entry name" value="HTH_CRP"/>
    <property type="match status" value="1"/>
</dbReference>
<dbReference type="InterPro" id="IPR018490">
    <property type="entry name" value="cNMP-bd_dom_sf"/>
</dbReference>
<dbReference type="CDD" id="cd00092">
    <property type="entry name" value="HTH_CRP"/>
    <property type="match status" value="1"/>
</dbReference>
<dbReference type="PANTHER" id="PTHR24567">
    <property type="entry name" value="CRP FAMILY TRANSCRIPTIONAL REGULATORY PROTEIN"/>
    <property type="match status" value="1"/>
</dbReference>
<evidence type="ECO:0000259" key="4">
    <source>
        <dbReference type="PROSITE" id="PS50042"/>
    </source>
</evidence>
<dbReference type="EMBL" id="CP019312">
    <property type="protein sequence ID" value="APX10762.1"/>
    <property type="molecule type" value="Genomic_DNA"/>
</dbReference>
<keyword evidence="1" id="KW-0805">Transcription regulation</keyword>
<dbReference type="PRINTS" id="PR00034">
    <property type="entry name" value="HTHCRP"/>
</dbReference>
<dbReference type="PROSITE" id="PS51063">
    <property type="entry name" value="HTH_CRP_2"/>
    <property type="match status" value="1"/>
</dbReference>
<dbReference type="Proteomes" id="UP000186336">
    <property type="component" value="Chromosome"/>
</dbReference>
<dbReference type="InterPro" id="IPR050397">
    <property type="entry name" value="Env_Response_Regulators"/>
</dbReference>
<dbReference type="InterPro" id="IPR018335">
    <property type="entry name" value="Tscrpt_reg_HTH_Crp-type_CS"/>
</dbReference>
<dbReference type="NCBIfam" id="NF045989">
    <property type="entry name" value="TransRegFnrLRhodb"/>
    <property type="match status" value="1"/>
</dbReference>
<organism evidence="6 7">
    <name type="scientific">Tateyamaria omphalii</name>
    <dbReference type="NCBI Taxonomy" id="299262"/>
    <lineage>
        <taxon>Bacteria</taxon>
        <taxon>Pseudomonadati</taxon>
        <taxon>Pseudomonadota</taxon>
        <taxon>Alphaproteobacteria</taxon>
        <taxon>Rhodobacterales</taxon>
        <taxon>Roseobacteraceae</taxon>
        <taxon>Tateyamaria</taxon>
    </lineage>
</organism>